<gene>
    <name evidence="1" type="ORF">MELLADRAFT_103550</name>
</gene>
<dbReference type="InParanoid" id="F4RBQ0"/>
<dbReference type="EMBL" id="GL883095">
    <property type="protein sequence ID" value="EGG10298.1"/>
    <property type="molecule type" value="Genomic_DNA"/>
</dbReference>
<dbReference type="RefSeq" id="XP_007406599.1">
    <property type="nucleotide sequence ID" value="XM_007406537.1"/>
</dbReference>
<dbReference type="VEuPathDB" id="FungiDB:MELLADRAFT_103550"/>
<name>F4RBQ0_MELLP</name>
<evidence type="ECO:0000313" key="2">
    <source>
        <dbReference type="Proteomes" id="UP000001072"/>
    </source>
</evidence>
<organism evidence="2">
    <name type="scientific">Melampsora larici-populina (strain 98AG31 / pathotype 3-4-7)</name>
    <name type="common">Poplar leaf rust fungus</name>
    <dbReference type="NCBI Taxonomy" id="747676"/>
    <lineage>
        <taxon>Eukaryota</taxon>
        <taxon>Fungi</taxon>
        <taxon>Dikarya</taxon>
        <taxon>Basidiomycota</taxon>
        <taxon>Pucciniomycotina</taxon>
        <taxon>Pucciniomycetes</taxon>
        <taxon>Pucciniales</taxon>
        <taxon>Melampsoraceae</taxon>
        <taxon>Melampsora</taxon>
    </lineage>
</organism>
<dbReference type="KEGG" id="mlr:MELLADRAFT_103550"/>
<keyword evidence="2" id="KW-1185">Reference proteome</keyword>
<proteinExistence type="predicted"/>
<accession>F4RBQ0</accession>
<dbReference type="HOGENOM" id="CLU_1200052_0_0_1"/>
<evidence type="ECO:0000313" key="1">
    <source>
        <dbReference type="EMBL" id="EGG10298.1"/>
    </source>
</evidence>
<protein>
    <submittedName>
        <fullName evidence="1">Uncharacterized protein</fullName>
    </submittedName>
</protein>
<sequence>MRSHKFQVPWKDINIGFSEKDRNNPADAADVGATGKTAICVLEFSDVNVRAEIVFNGDCAGSGIDAQRTGDVVMRRDMSKDGDWVDNDAAIDRTLIDTSAKIPSFTILAGNLEDGLAQSGFEEWCRKGARCYAAESVATVRREYATEYVVGWPAEKRGATQPGKAYVWRGITYDVRNVITQRWGYGVEISKGCLEEWQVLSTMRADCRDWGSLDVISSYLGAKLVRTPASN</sequence>
<dbReference type="GeneID" id="18922005"/>
<dbReference type="AlphaFoldDB" id="F4RBQ0"/>
<reference evidence="2" key="1">
    <citation type="journal article" date="2011" name="Proc. Natl. Acad. Sci. U.S.A.">
        <title>Obligate biotrophy features unraveled by the genomic analysis of rust fungi.</title>
        <authorList>
            <person name="Duplessis S."/>
            <person name="Cuomo C.A."/>
            <person name="Lin Y.-C."/>
            <person name="Aerts A."/>
            <person name="Tisserant E."/>
            <person name="Veneault-Fourrey C."/>
            <person name="Joly D.L."/>
            <person name="Hacquard S."/>
            <person name="Amselem J."/>
            <person name="Cantarel B.L."/>
            <person name="Chiu R."/>
            <person name="Coutinho P.M."/>
            <person name="Feau N."/>
            <person name="Field M."/>
            <person name="Frey P."/>
            <person name="Gelhaye E."/>
            <person name="Goldberg J."/>
            <person name="Grabherr M.G."/>
            <person name="Kodira C.D."/>
            <person name="Kohler A."/>
            <person name="Kuees U."/>
            <person name="Lindquist E.A."/>
            <person name="Lucas S.M."/>
            <person name="Mago R."/>
            <person name="Mauceli E."/>
            <person name="Morin E."/>
            <person name="Murat C."/>
            <person name="Pangilinan J.L."/>
            <person name="Park R."/>
            <person name="Pearson M."/>
            <person name="Quesneville H."/>
            <person name="Rouhier N."/>
            <person name="Sakthikumar S."/>
            <person name="Salamov A.A."/>
            <person name="Schmutz J."/>
            <person name="Selles B."/>
            <person name="Shapiro H."/>
            <person name="Tanguay P."/>
            <person name="Tuskan G.A."/>
            <person name="Henrissat B."/>
            <person name="Van de Peer Y."/>
            <person name="Rouze P."/>
            <person name="Ellis J.G."/>
            <person name="Dodds P.N."/>
            <person name="Schein J.E."/>
            <person name="Zhong S."/>
            <person name="Hamelin R.C."/>
            <person name="Grigoriev I.V."/>
            <person name="Szabo L.J."/>
            <person name="Martin F."/>
        </authorList>
    </citation>
    <scope>NUCLEOTIDE SEQUENCE [LARGE SCALE GENOMIC DNA]</scope>
    <source>
        <strain evidence="2">98AG31 / pathotype 3-4-7</strain>
    </source>
</reference>
<dbReference type="Proteomes" id="UP000001072">
    <property type="component" value="Unassembled WGS sequence"/>
</dbReference>